<proteinExistence type="predicted"/>
<gene>
    <name evidence="1" type="ORF">DRU74_26295</name>
</gene>
<name>A0A3R0Y140_SALET</name>
<sequence>MQHRNLLAALLPPVSYQPQEPRINAELNAEGRMFDALYSGVKSITGAVTPFYAENLLPDWERVLGLTADAKDTYQQRLSRVLAKLAETGGLSIPYFTRLALNMGYHITIDEPEPFRAGTGRAGDRIYTPDIIFMWRVNVFTTLLQNYRFRAGQSAAGERLSWFADAVIESVFNDLKPAHTFCYFTYQEAQ</sequence>
<evidence type="ECO:0000313" key="1">
    <source>
        <dbReference type="EMBL" id="MLV00146.1"/>
    </source>
</evidence>
<accession>A0A3R0Y140</accession>
<dbReference type="Proteomes" id="UP000885374">
    <property type="component" value="Unassembled WGS sequence"/>
</dbReference>
<dbReference type="AlphaFoldDB" id="A0A3R0Y140"/>
<dbReference type="EMBL" id="RVHM01000077">
    <property type="protein sequence ID" value="MLV00146.1"/>
    <property type="molecule type" value="Genomic_DNA"/>
</dbReference>
<organism evidence="1">
    <name type="scientific">Salmonella enterica I</name>
    <dbReference type="NCBI Taxonomy" id="59201"/>
    <lineage>
        <taxon>Bacteria</taxon>
        <taxon>Pseudomonadati</taxon>
        <taxon>Pseudomonadota</taxon>
        <taxon>Gammaproteobacteria</taxon>
        <taxon>Enterobacterales</taxon>
        <taxon>Enterobacteriaceae</taxon>
        <taxon>Salmonella</taxon>
    </lineage>
</organism>
<reference evidence="1" key="1">
    <citation type="submission" date="2018-07" db="EMBL/GenBank/DDBJ databases">
        <authorList>
            <person name="Ashton P.M."/>
            <person name="Dallman T."/>
            <person name="Nair S."/>
            <person name="De Pinna E."/>
            <person name="Peters T."/>
            <person name="Grant K."/>
        </authorList>
    </citation>
    <scope>NUCLEOTIDE SEQUENCE [LARGE SCALE GENOMIC DNA]</scope>
    <source>
        <strain evidence="1">157339</strain>
    </source>
</reference>
<comment type="caution">
    <text evidence="1">The sequence shown here is derived from an EMBL/GenBank/DDBJ whole genome shotgun (WGS) entry which is preliminary data.</text>
</comment>
<dbReference type="Pfam" id="PF10076">
    <property type="entry name" value="Phage_Mu_Gp48"/>
    <property type="match status" value="1"/>
</dbReference>
<protein>
    <submittedName>
        <fullName evidence="1">Phage tail protein</fullName>
    </submittedName>
</protein>
<dbReference type="InterPro" id="IPR018755">
    <property type="entry name" value="Phage_Mu_Gp48"/>
</dbReference>